<evidence type="ECO:0000313" key="2">
    <source>
        <dbReference type="Proteomes" id="UP000821865"/>
    </source>
</evidence>
<protein>
    <submittedName>
        <fullName evidence="1">Uncharacterized protein</fullName>
    </submittedName>
</protein>
<keyword evidence="2" id="KW-1185">Reference proteome</keyword>
<evidence type="ECO:0000313" key="1">
    <source>
        <dbReference type="EMBL" id="KAH7942022.1"/>
    </source>
</evidence>
<reference evidence="1" key="1">
    <citation type="submission" date="2020-05" db="EMBL/GenBank/DDBJ databases">
        <title>Large-scale comparative analyses of tick genomes elucidate their genetic diversity and vector capacities.</title>
        <authorList>
            <person name="Jia N."/>
            <person name="Wang J."/>
            <person name="Shi W."/>
            <person name="Du L."/>
            <person name="Sun Y."/>
            <person name="Zhan W."/>
            <person name="Jiang J."/>
            <person name="Wang Q."/>
            <person name="Zhang B."/>
            <person name="Ji P."/>
            <person name="Sakyi L.B."/>
            <person name="Cui X."/>
            <person name="Yuan T."/>
            <person name="Jiang B."/>
            <person name="Yang W."/>
            <person name="Lam T.T.-Y."/>
            <person name="Chang Q."/>
            <person name="Ding S."/>
            <person name="Wang X."/>
            <person name="Zhu J."/>
            <person name="Ruan X."/>
            <person name="Zhao L."/>
            <person name="Wei J."/>
            <person name="Que T."/>
            <person name="Du C."/>
            <person name="Cheng J."/>
            <person name="Dai P."/>
            <person name="Han X."/>
            <person name="Huang E."/>
            <person name="Gao Y."/>
            <person name="Liu J."/>
            <person name="Shao H."/>
            <person name="Ye R."/>
            <person name="Li L."/>
            <person name="Wei W."/>
            <person name="Wang X."/>
            <person name="Wang C."/>
            <person name="Yang T."/>
            <person name="Huo Q."/>
            <person name="Li W."/>
            <person name="Guo W."/>
            <person name="Chen H."/>
            <person name="Zhou L."/>
            <person name="Ni X."/>
            <person name="Tian J."/>
            <person name="Zhou Y."/>
            <person name="Sheng Y."/>
            <person name="Liu T."/>
            <person name="Pan Y."/>
            <person name="Xia L."/>
            <person name="Li J."/>
            <person name="Zhao F."/>
            <person name="Cao W."/>
        </authorList>
    </citation>
    <scope>NUCLEOTIDE SEQUENCE</scope>
    <source>
        <strain evidence="1">Dsil-2018</strain>
    </source>
</reference>
<proteinExistence type="predicted"/>
<comment type="caution">
    <text evidence="1">The sequence shown here is derived from an EMBL/GenBank/DDBJ whole genome shotgun (WGS) entry which is preliminary data.</text>
</comment>
<accession>A0ACB8CH55</accession>
<gene>
    <name evidence="1" type="ORF">HPB49_019863</name>
</gene>
<name>A0ACB8CH55_DERSI</name>
<organism evidence="1 2">
    <name type="scientific">Dermacentor silvarum</name>
    <name type="common">Tick</name>
    <dbReference type="NCBI Taxonomy" id="543639"/>
    <lineage>
        <taxon>Eukaryota</taxon>
        <taxon>Metazoa</taxon>
        <taxon>Ecdysozoa</taxon>
        <taxon>Arthropoda</taxon>
        <taxon>Chelicerata</taxon>
        <taxon>Arachnida</taxon>
        <taxon>Acari</taxon>
        <taxon>Parasitiformes</taxon>
        <taxon>Ixodida</taxon>
        <taxon>Ixodoidea</taxon>
        <taxon>Ixodidae</taxon>
        <taxon>Rhipicephalinae</taxon>
        <taxon>Dermacentor</taxon>
    </lineage>
</organism>
<sequence>MFGARSPSFGDRRTTMNVPEGTPMDTSVSAVEQARCLPPGKLRQEYLDLLQLLGHGRFQLRVLFCAHLSLVMLLFHNWSAHVLTQPVDHWCKPPALFAHLTRDQWLNVSVPVVEDSHGNRHHSQCAMYDLSTIVFNGSRLEVPCDAWDYDLPPDSNTMVSKWDLVCERAPYVLMTYAYYTAGGVLGAPLVGQLADRAGRRPVVFGALLLSMLSVFTATAADSFTAFVAAHALVALSATVVHMLTSIQLFESSSSAYRTLYIAAAETGAPLMHAASLCPWLQRMDLRFTRITLVMSMIVLSLAFHAVAESPRWLLAMGHYDALTAALARLAHENGVELGDVWRLVHYAEVVKPLQEGMPFRLSDVLLLPELRARTVALSVVWFWCFFTEYSIAPLRPRSTPGTLHLMLVFLLLVPVYATGYPLVTRWPRCASLHMALMVASAVAATTGAAVYYENTLIAEPLVDLLLAVIQLCLLVAKLQTYECFPSAVRATAVHTAAAAGCLGQGAAQFLVDAAQVAHATSALVAMAVGLLVCGLAVRWLPETKDVELPEVQKEVLAQGIQQRASSPSKEPMLPAKSVDSMPPCTSHQATSTADIDAARK</sequence>
<dbReference type="EMBL" id="CM023476">
    <property type="protein sequence ID" value="KAH7942022.1"/>
    <property type="molecule type" value="Genomic_DNA"/>
</dbReference>
<dbReference type="Proteomes" id="UP000821865">
    <property type="component" value="Chromosome 7"/>
</dbReference>